<feature type="region of interest" description="Disordered" evidence="8">
    <location>
        <begin position="518"/>
        <end position="584"/>
    </location>
</feature>
<dbReference type="Gene3D" id="3.50.50.60">
    <property type="entry name" value="FAD/NAD(P)-binding domain"/>
    <property type="match status" value="1"/>
</dbReference>
<feature type="compositionally biased region" description="Low complexity" evidence="8">
    <location>
        <begin position="227"/>
        <end position="240"/>
    </location>
</feature>
<dbReference type="PANTHER" id="PTHR15944">
    <property type="entry name" value="FARNESYLCYSTEINE LYASE"/>
    <property type="match status" value="1"/>
</dbReference>
<evidence type="ECO:0000256" key="8">
    <source>
        <dbReference type="SAM" id="MobiDB-lite"/>
    </source>
</evidence>
<feature type="compositionally biased region" description="Polar residues" evidence="8">
    <location>
        <begin position="71"/>
        <end position="98"/>
    </location>
</feature>
<feature type="compositionally biased region" description="Polar residues" evidence="8">
    <location>
        <begin position="602"/>
        <end position="618"/>
    </location>
</feature>
<dbReference type="Pfam" id="PF07156">
    <property type="entry name" value="Prenylcys_lyase"/>
    <property type="match status" value="1"/>
</dbReference>
<feature type="compositionally biased region" description="Low complexity" evidence="8">
    <location>
        <begin position="630"/>
        <end position="640"/>
    </location>
</feature>
<gene>
    <name evidence="10" type="ORF">FUG_LOCUS356015</name>
</gene>
<evidence type="ECO:0000256" key="4">
    <source>
        <dbReference type="ARBA" id="ARBA00022729"/>
    </source>
</evidence>
<dbReference type="GO" id="GO:0007623">
    <property type="term" value="P:circadian rhythm"/>
    <property type="evidence" value="ECO:0007669"/>
    <property type="project" value="InterPro"/>
</dbReference>
<feature type="region of interest" description="Disordered" evidence="8">
    <location>
        <begin position="858"/>
        <end position="965"/>
    </location>
</feature>
<feature type="compositionally biased region" description="Polar residues" evidence="8">
    <location>
        <begin position="250"/>
        <end position="274"/>
    </location>
</feature>
<feature type="region of interest" description="Disordered" evidence="8">
    <location>
        <begin position="1"/>
        <end position="140"/>
    </location>
</feature>
<dbReference type="InterPro" id="IPR010795">
    <property type="entry name" value="Prenylcys_lyase"/>
</dbReference>
<dbReference type="InterPro" id="IPR017046">
    <property type="entry name" value="Prenylcysteine_Oxase1"/>
</dbReference>
<dbReference type="GO" id="GO:0006355">
    <property type="term" value="P:regulation of DNA-templated transcription"/>
    <property type="evidence" value="ECO:0007669"/>
    <property type="project" value="InterPro"/>
</dbReference>
<feature type="region of interest" description="Disordered" evidence="8">
    <location>
        <begin position="662"/>
        <end position="741"/>
    </location>
</feature>
<comment type="cofactor">
    <cofactor evidence="1">
        <name>FAD</name>
        <dbReference type="ChEBI" id="CHEBI:57692"/>
    </cofactor>
</comment>
<feature type="compositionally biased region" description="Polar residues" evidence="8">
    <location>
        <begin position="564"/>
        <end position="579"/>
    </location>
</feature>
<keyword evidence="4" id="KW-0732">Signal</keyword>
<dbReference type="GO" id="GO:0005737">
    <property type="term" value="C:cytoplasm"/>
    <property type="evidence" value="ECO:0007669"/>
    <property type="project" value="InterPro"/>
</dbReference>
<dbReference type="InterPro" id="IPR036188">
    <property type="entry name" value="FAD/NAD-bd_sf"/>
</dbReference>
<comment type="similarity">
    <text evidence="2">Belongs to the prenylcysteine oxidase family.</text>
</comment>
<feature type="compositionally biased region" description="Polar residues" evidence="8">
    <location>
        <begin position="346"/>
        <end position="367"/>
    </location>
</feature>
<feature type="region of interest" description="Disordered" evidence="8">
    <location>
        <begin position="201"/>
        <end position="276"/>
    </location>
</feature>
<feature type="compositionally biased region" description="Low complexity" evidence="8">
    <location>
        <begin position="59"/>
        <end position="70"/>
    </location>
</feature>
<keyword evidence="3" id="KW-0285">Flavoprotein</keyword>
<evidence type="ECO:0000256" key="2">
    <source>
        <dbReference type="ARBA" id="ARBA00009967"/>
    </source>
</evidence>
<feature type="compositionally biased region" description="Basic and acidic residues" evidence="8">
    <location>
        <begin position="110"/>
        <end position="120"/>
    </location>
</feature>
<evidence type="ECO:0000256" key="6">
    <source>
        <dbReference type="ARBA" id="ARBA00023002"/>
    </source>
</evidence>
<feature type="compositionally biased region" description="Acidic residues" evidence="8">
    <location>
        <begin position="726"/>
        <end position="741"/>
    </location>
</feature>
<feature type="region of interest" description="Disordered" evidence="8">
    <location>
        <begin position="602"/>
        <end position="645"/>
    </location>
</feature>
<dbReference type="GO" id="GO:0005634">
    <property type="term" value="C:nucleus"/>
    <property type="evidence" value="ECO:0007669"/>
    <property type="project" value="InterPro"/>
</dbReference>
<dbReference type="SUPFAM" id="SSF51905">
    <property type="entry name" value="FAD/NAD(P)-binding domain"/>
    <property type="match status" value="1"/>
</dbReference>
<evidence type="ECO:0000313" key="10">
    <source>
        <dbReference type="EMBL" id="VIO59706.1"/>
    </source>
</evidence>
<dbReference type="GO" id="GO:0030328">
    <property type="term" value="P:prenylcysteine catabolic process"/>
    <property type="evidence" value="ECO:0007669"/>
    <property type="project" value="InterPro"/>
</dbReference>
<dbReference type="GO" id="GO:0001735">
    <property type="term" value="F:prenylcysteine oxidase activity"/>
    <property type="evidence" value="ECO:0007669"/>
    <property type="project" value="InterPro"/>
</dbReference>
<feature type="compositionally biased region" description="Basic and acidic residues" evidence="8">
    <location>
        <begin position="431"/>
        <end position="442"/>
    </location>
</feature>
<feature type="compositionally biased region" description="Acidic residues" evidence="8">
    <location>
        <begin position="909"/>
        <end position="919"/>
    </location>
</feature>
<feature type="compositionally biased region" description="Low complexity" evidence="8">
    <location>
        <begin position="944"/>
        <end position="965"/>
    </location>
</feature>
<evidence type="ECO:0000256" key="5">
    <source>
        <dbReference type="ARBA" id="ARBA00022827"/>
    </source>
</evidence>
<evidence type="ECO:0000256" key="3">
    <source>
        <dbReference type="ARBA" id="ARBA00022630"/>
    </source>
</evidence>
<dbReference type="GO" id="GO:0030327">
    <property type="term" value="P:prenylated protein catabolic process"/>
    <property type="evidence" value="ECO:0007669"/>
    <property type="project" value="TreeGrafter"/>
</dbReference>
<accession>A0A4E9DZ22</accession>
<dbReference type="Pfam" id="PF09421">
    <property type="entry name" value="FRQ"/>
    <property type="match status" value="1"/>
</dbReference>
<feature type="compositionally biased region" description="Polar residues" evidence="8">
    <location>
        <begin position="1"/>
        <end position="11"/>
    </location>
</feature>
<dbReference type="EMBL" id="CAAKMV010000141">
    <property type="protein sequence ID" value="VIO59706.1"/>
    <property type="molecule type" value="Genomic_DNA"/>
</dbReference>
<evidence type="ECO:0000259" key="9">
    <source>
        <dbReference type="Pfam" id="PF07156"/>
    </source>
</evidence>
<organism evidence="10">
    <name type="scientific">Gibberella zeae</name>
    <name type="common">Wheat head blight fungus</name>
    <name type="synonym">Fusarium graminearum</name>
    <dbReference type="NCBI Taxonomy" id="5518"/>
    <lineage>
        <taxon>Eukaryota</taxon>
        <taxon>Fungi</taxon>
        <taxon>Dikarya</taxon>
        <taxon>Ascomycota</taxon>
        <taxon>Pezizomycotina</taxon>
        <taxon>Sordariomycetes</taxon>
        <taxon>Hypocreomycetidae</taxon>
        <taxon>Hypocreales</taxon>
        <taxon>Nectriaceae</taxon>
        <taxon>Fusarium</taxon>
    </lineage>
</organism>
<dbReference type="InterPro" id="IPR018554">
    <property type="entry name" value="FRQ"/>
</dbReference>
<dbReference type="Pfam" id="PF13450">
    <property type="entry name" value="NAD_binding_8"/>
    <property type="match status" value="1"/>
</dbReference>
<keyword evidence="7" id="KW-0325">Glycoprotein</keyword>
<keyword evidence="5" id="KW-0274">FAD</keyword>
<feature type="compositionally biased region" description="Acidic residues" evidence="8">
    <location>
        <begin position="869"/>
        <end position="881"/>
    </location>
</feature>
<keyword evidence="6" id="KW-0560">Oxidoreductase</keyword>
<dbReference type="PANTHER" id="PTHR15944:SF0">
    <property type="entry name" value="PRENYLCYSTEINE LYASE DOMAIN-CONTAINING PROTEIN"/>
    <property type="match status" value="1"/>
</dbReference>
<proteinExistence type="inferred from homology"/>
<feature type="domain" description="Prenylcysteine lyase" evidence="9">
    <location>
        <begin position="1091"/>
        <end position="1469"/>
    </location>
</feature>
<feature type="region of interest" description="Disordered" evidence="8">
    <location>
        <begin position="1475"/>
        <end position="1502"/>
    </location>
</feature>
<sequence length="1502" mass="163310">MPLNQDISQGTQPPPSSSKTGHPLPRRTSPANSVTLRHHRLARDASLKASQGSGPAVKTTTTSSPRRNSSGDSNETGQSDPNTWFDQSNQNPTATFDSNVMEVDPPFFQKESDSSNEDKPYYNQLAPPKLTAAHSSSADDYRSVIDDLTVEIQKLREELKRYKNTGPDMLRKEKLFEIKCHGLPKKKKRELEATLRDFAASLDGSPNTSSSQNNKKSRHASRDNMYSGSGSKHASSSSGSNFRPADSAYASMSTGAKSSGTSLSRPSMGSQAKSSEAVENYLRDIPEGLYPRHMIMTEKERKKLVVRRLEQLFTGKIGGRHVVRKQPVQPSGSSAALASVVADTQPNVTNTSNSSIHEPPTLQTSGKEPTREARILPNEQQPGHSGKKSRSADNGSASNSNGDNTESGGNGNSTGSGTNPSPPMTTLPEQRPTRPLDLDPDRTQVPADNMDYIRHLGLVPPELLAVQHNQDVHPDAEGWVYLNLLCNLAQLHMINVTPDFVRSAVTGMSTKFQLSPDGRKIRWRGGTEGTKFSSDSSGYNSQKSPSTDDTEGGSESKRKRQKTGRSTGDEFQSGSSSKNGLKYDPQLCAPSESFHYKPLFAQQDSSGGQTSLDETVSSFGPPEESNVGESRWGFSGSGVSSRRKRRHDGAIIYYSGAPFCTDLSGDPGDMSPTTQMRAAGQTQSDKGSFKVPPSPLRRTDSGSFLNYRPLTDRGVLSTQATTAMDIDSEDPPSLTDDTDDASDVDLDFTWSDKAQYMQHYPLEPCGLGGVLPEDHFMVVVSTKRSKQDELSSIQMAGGRIGESTDAVVRRLATMSTSSPVSGALRSLPTMGPLPIEIEYMSGRIKRLTPVSLPPPAIFFPPFSPSESTVDSDDDMSDDMDTSESLRDLMGQRKLQHQSDGYPDGVDLSSGDEEGDEPDDSPSQNMYAASRDPKALPNRPRQAARRTSSAAAAAGTARGASKSNSANLALSHDASSVATAGAAESGYSSRAGAAGSSAAFHLRKYALEENIAINITVFEKTDHVGGRSLTVPAYNDPSLPIELGASIFVGANHILVNTSRQFQLPLSKPHRLDKDDVTAIWDGIDFVFQTTEGSWGGWDLAKMFWRYGLSPYRVKKLVDSMIGEFLKLYEDPYFPFKSLSQRAEQLGLNRFTSLTGEQVLKNANIDPRFAREILQVATRVNYASNLAYIHGLETLVSLATDNAMSVETGNWRIFDEMIMDSGAAVYRNLTVASIEKSKTKAQSSSSSKYIITTADAHSKDDTAENYGVEFDNVIIANPWQFSNIKAGKGVLDRVIDEIPYTKLHVTLFTSSLELNPEFFSMKPGSKAPATVYTTLAEGDEAGQGADGVGRTGFYSISTLKYVTNPKTGQRERVYKIFSPKVVTAEFLTRILGTEIPEPVVSGKKQSEHISWYYPHSFYAYPIELPRVTFEDPVIGKGVYYTSGIESFISCMETSAFMGRNVARLVVDNFAGISRPDEPLGAGNEKGPLGEEMEGIKVQAEGEL</sequence>
<feature type="compositionally biased region" description="Low complexity" evidence="8">
    <location>
        <begin position="392"/>
        <end position="407"/>
    </location>
</feature>
<feature type="compositionally biased region" description="Polar residues" evidence="8">
    <location>
        <begin position="204"/>
        <end position="214"/>
    </location>
</feature>
<feature type="compositionally biased region" description="Polar residues" evidence="8">
    <location>
        <begin position="671"/>
        <end position="686"/>
    </location>
</feature>
<feature type="region of interest" description="Disordered" evidence="8">
    <location>
        <begin position="346"/>
        <end position="446"/>
    </location>
</feature>
<evidence type="ECO:0000256" key="7">
    <source>
        <dbReference type="ARBA" id="ARBA00023180"/>
    </source>
</evidence>
<name>A0A4E9DZ22_GIBZA</name>
<feature type="compositionally biased region" description="Polar residues" evidence="8">
    <location>
        <begin position="530"/>
        <end position="547"/>
    </location>
</feature>
<protein>
    <recommendedName>
        <fullName evidence="9">Prenylcysteine lyase domain-containing protein</fullName>
    </recommendedName>
</protein>
<reference evidence="10" key="1">
    <citation type="submission" date="2019-04" db="EMBL/GenBank/DDBJ databases">
        <authorList>
            <person name="Melise S."/>
            <person name="Noan J."/>
            <person name="Okalmin O."/>
        </authorList>
    </citation>
    <scope>NUCLEOTIDE SEQUENCE</scope>
    <source>
        <strain evidence="10">FN9</strain>
    </source>
</reference>
<evidence type="ECO:0000256" key="1">
    <source>
        <dbReference type="ARBA" id="ARBA00001974"/>
    </source>
</evidence>